<dbReference type="Proteomes" id="UP000438288">
    <property type="component" value="Unassembled WGS sequence"/>
</dbReference>
<evidence type="ECO:0000313" key="1">
    <source>
        <dbReference type="EMBL" id="KAB6336273.1"/>
    </source>
</evidence>
<protein>
    <submittedName>
        <fullName evidence="1">Uncharacterized protein</fullName>
    </submittedName>
</protein>
<organism evidence="1 2">
    <name type="scientific">Bacteroides xylanisolvens</name>
    <dbReference type="NCBI Taxonomy" id="371601"/>
    <lineage>
        <taxon>Bacteria</taxon>
        <taxon>Pseudomonadati</taxon>
        <taxon>Bacteroidota</taxon>
        <taxon>Bacteroidia</taxon>
        <taxon>Bacteroidales</taxon>
        <taxon>Bacteroidaceae</taxon>
        <taxon>Bacteroides</taxon>
    </lineage>
</organism>
<dbReference type="EMBL" id="WDCP01000091">
    <property type="protein sequence ID" value="KAB6336273.1"/>
    <property type="molecule type" value="Genomic_DNA"/>
</dbReference>
<comment type="caution">
    <text evidence="1">The sequence shown here is derived from an EMBL/GenBank/DDBJ whole genome shotgun (WGS) entry which is preliminary data.</text>
</comment>
<gene>
    <name evidence="1" type="ORF">GAZ43_23245</name>
</gene>
<evidence type="ECO:0000313" key="2">
    <source>
        <dbReference type="Proteomes" id="UP000438288"/>
    </source>
</evidence>
<name>A0A7J5Q596_9BACE</name>
<dbReference type="AlphaFoldDB" id="A0A7J5Q596"/>
<accession>A0A7J5Q596</accession>
<reference evidence="1 2" key="1">
    <citation type="journal article" date="2019" name="Nat. Med.">
        <title>A library of human gut bacterial isolates paired with longitudinal multiomics data enables mechanistic microbiome research.</title>
        <authorList>
            <person name="Poyet M."/>
            <person name="Groussin M."/>
            <person name="Gibbons S.M."/>
            <person name="Avila-Pacheco J."/>
            <person name="Jiang X."/>
            <person name="Kearney S.M."/>
            <person name="Perrotta A.R."/>
            <person name="Berdy B."/>
            <person name="Zhao S."/>
            <person name="Lieberman T.D."/>
            <person name="Swanson P.K."/>
            <person name="Smith M."/>
            <person name="Roesemann S."/>
            <person name="Alexander J.E."/>
            <person name="Rich S.A."/>
            <person name="Livny J."/>
            <person name="Vlamakis H."/>
            <person name="Clish C."/>
            <person name="Bullock K."/>
            <person name="Deik A."/>
            <person name="Scott J."/>
            <person name="Pierce K.A."/>
            <person name="Xavier R.J."/>
            <person name="Alm E.J."/>
        </authorList>
    </citation>
    <scope>NUCLEOTIDE SEQUENCE [LARGE SCALE GENOMIC DNA]</scope>
    <source>
        <strain evidence="1 2">BIOML-A16</strain>
    </source>
</reference>
<proteinExistence type="predicted"/>
<sequence length="68" mass="7644">MWELSFLYVETSVSSRGNCSSYAWKLNLPACKTGLYSKHSLYGSCLSCKHSLYGSCLSYQSVLPLHRT</sequence>